<sequence length="107" mass="12273">MRRKIALICSCRRVGPYRPKAFKRSWMEENLPFFKIEMQAATTGACVEKVDGGHRFRFAGTFEAMAGINWSMAGDLKRRPDPRWAQRVAAADELRTTAHSRSNMRNP</sequence>
<keyword evidence="2" id="KW-1185">Reference proteome</keyword>
<evidence type="ECO:0000313" key="2">
    <source>
        <dbReference type="Proteomes" id="UP001152484"/>
    </source>
</evidence>
<accession>A0A9P0ZH05</accession>
<reference evidence="1" key="1">
    <citation type="submission" date="2022-07" db="EMBL/GenBank/DDBJ databases">
        <authorList>
            <person name="Macas J."/>
            <person name="Novak P."/>
            <person name="Neumann P."/>
        </authorList>
    </citation>
    <scope>NUCLEOTIDE SEQUENCE</scope>
</reference>
<name>A0A9P0ZH05_CUSEU</name>
<protein>
    <submittedName>
        <fullName evidence="1">Uncharacterized protein</fullName>
    </submittedName>
</protein>
<dbReference type="EMBL" id="CAMAPE010000038">
    <property type="protein sequence ID" value="CAH9099322.1"/>
    <property type="molecule type" value="Genomic_DNA"/>
</dbReference>
<dbReference type="AlphaFoldDB" id="A0A9P0ZH05"/>
<gene>
    <name evidence="1" type="ORF">CEURO_LOCUS14417</name>
</gene>
<comment type="caution">
    <text evidence="1">The sequence shown here is derived from an EMBL/GenBank/DDBJ whole genome shotgun (WGS) entry which is preliminary data.</text>
</comment>
<organism evidence="1 2">
    <name type="scientific">Cuscuta europaea</name>
    <name type="common">European dodder</name>
    <dbReference type="NCBI Taxonomy" id="41803"/>
    <lineage>
        <taxon>Eukaryota</taxon>
        <taxon>Viridiplantae</taxon>
        <taxon>Streptophyta</taxon>
        <taxon>Embryophyta</taxon>
        <taxon>Tracheophyta</taxon>
        <taxon>Spermatophyta</taxon>
        <taxon>Magnoliopsida</taxon>
        <taxon>eudicotyledons</taxon>
        <taxon>Gunneridae</taxon>
        <taxon>Pentapetalae</taxon>
        <taxon>asterids</taxon>
        <taxon>lamiids</taxon>
        <taxon>Solanales</taxon>
        <taxon>Convolvulaceae</taxon>
        <taxon>Cuscuteae</taxon>
        <taxon>Cuscuta</taxon>
        <taxon>Cuscuta subgen. Cuscuta</taxon>
    </lineage>
</organism>
<evidence type="ECO:0000313" key="1">
    <source>
        <dbReference type="EMBL" id="CAH9099322.1"/>
    </source>
</evidence>
<dbReference type="Proteomes" id="UP001152484">
    <property type="component" value="Unassembled WGS sequence"/>
</dbReference>
<proteinExistence type="predicted"/>